<dbReference type="SUPFAM" id="SSF56300">
    <property type="entry name" value="Metallo-dependent phosphatases"/>
    <property type="match status" value="1"/>
</dbReference>
<keyword evidence="3" id="KW-1185">Reference proteome</keyword>
<reference evidence="2 3" key="1">
    <citation type="journal article" date="2018" name="Front. Microbiol.">
        <title>Hydrolytic Capabilities as a Key to Environmental Success: Chitinolytic and Cellulolytic Acidobacteria From Acidic Sub-arctic Soils and Boreal Peatlands.</title>
        <authorList>
            <person name="Belova S.E."/>
            <person name="Ravin N.V."/>
            <person name="Pankratov T.A."/>
            <person name="Rakitin A.L."/>
            <person name="Ivanova A.A."/>
            <person name="Beletsky A.V."/>
            <person name="Mardanov A.V."/>
            <person name="Sinninghe Damste J.S."/>
            <person name="Dedysh S.N."/>
        </authorList>
    </citation>
    <scope>NUCLEOTIDE SEQUENCE [LARGE SCALE GENOMIC DNA]</scope>
    <source>
        <strain evidence="2 3">SBC82</strain>
    </source>
</reference>
<proteinExistence type="predicted"/>
<dbReference type="Gene3D" id="3.60.21.10">
    <property type="match status" value="1"/>
</dbReference>
<evidence type="ECO:0000259" key="1">
    <source>
        <dbReference type="Pfam" id="PF00149"/>
    </source>
</evidence>
<sequence length="421" mass="46104">MKAAWNALPTEEQARLKPMLDEAHGQLGDYLKTGQLAQPRFRPLLRLKSFLIGDWDGHNQRLLQQSGEAGRGGVGPRGEILGTGKFQEFDPFWELLSGTVWLENLLHKHPFPPGAPNPVLIPDVVTIAMVSDFGTGNFGAGDSPSTKISKFIPRLNPHITIHLGDVYYAGTSAEQSSRFTSIWPRGSFGSFALNSNHDMYCGGGPYFNEVVGGPVFNTYQSPYSFFALENSNWMIIGLDSAYHADVLTLYLDGSLGDSAQLPFLRSLAQRAAQENKKVILLTHHNGIPETGIQSPIPLRLSTEVSSAFEGTVPPAYWFWGHVHAGIAYKPLANGTLCRCIGHGALPWGFANELQNDARVAWFETCSANDPENKLRVLNGFAVLQLDGPNLAETFYDEDGRVAWTPEGGDPRNCPPEGLLTL</sequence>
<name>A0A2Z5FUU7_9BACT</name>
<evidence type="ECO:0000313" key="3">
    <source>
        <dbReference type="Proteomes" id="UP000253606"/>
    </source>
</evidence>
<organism evidence="2 3">
    <name type="scientific">Acidisarcina polymorpha</name>
    <dbReference type="NCBI Taxonomy" id="2211140"/>
    <lineage>
        <taxon>Bacteria</taxon>
        <taxon>Pseudomonadati</taxon>
        <taxon>Acidobacteriota</taxon>
        <taxon>Terriglobia</taxon>
        <taxon>Terriglobales</taxon>
        <taxon>Acidobacteriaceae</taxon>
        <taxon>Acidisarcina</taxon>
    </lineage>
</organism>
<dbReference type="EMBL" id="CP030840">
    <property type="protein sequence ID" value="AXC10648.1"/>
    <property type="molecule type" value="Genomic_DNA"/>
</dbReference>
<protein>
    <recommendedName>
        <fullName evidence="1">Calcineurin-like phosphoesterase domain-containing protein</fullName>
    </recommendedName>
</protein>
<dbReference type="GO" id="GO:0016787">
    <property type="term" value="F:hydrolase activity"/>
    <property type="evidence" value="ECO:0007669"/>
    <property type="project" value="InterPro"/>
</dbReference>
<evidence type="ECO:0000313" key="2">
    <source>
        <dbReference type="EMBL" id="AXC10648.1"/>
    </source>
</evidence>
<dbReference type="InterPro" id="IPR004843">
    <property type="entry name" value="Calcineurin-like_PHP"/>
</dbReference>
<dbReference type="Pfam" id="PF00149">
    <property type="entry name" value="Metallophos"/>
    <property type="match status" value="1"/>
</dbReference>
<dbReference type="KEGG" id="abas:ACPOL_1300"/>
<dbReference type="InterPro" id="IPR029052">
    <property type="entry name" value="Metallo-depent_PP-like"/>
</dbReference>
<dbReference type="Proteomes" id="UP000253606">
    <property type="component" value="Chromosome"/>
</dbReference>
<gene>
    <name evidence="2" type="ORF">ACPOL_1300</name>
</gene>
<feature type="domain" description="Calcineurin-like phosphoesterase" evidence="1">
    <location>
        <begin position="126"/>
        <end position="324"/>
    </location>
</feature>
<dbReference type="AlphaFoldDB" id="A0A2Z5FUU7"/>
<accession>A0A2Z5FUU7</accession>